<feature type="region of interest" description="Disordered" evidence="1">
    <location>
        <begin position="169"/>
        <end position="188"/>
    </location>
</feature>
<dbReference type="InterPro" id="IPR036388">
    <property type="entry name" value="WH-like_DNA-bd_sf"/>
</dbReference>
<dbReference type="InterPro" id="IPR010906">
    <property type="entry name" value="Phage_lambda_Nu1_terminase-ssu"/>
</dbReference>
<dbReference type="AlphaFoldDB" id="A0A6A4RCC3"/>
<comment type="caution">
    <text evidence="2">The sequence shown here is derived from an EMBL/GenBank/DDBJ whole genome shotgun (WGS) entry which is preliminary data.</text>
</comment>
<organism evidence="2 3">
    <name type="scientific">Parasedimentitalea maritima</name>
    <dbReference type="NCBI Taxonomy" id="2578117"/>
    <lineage>
        <taxon>Bacteria</taxon>
        <taxon>Pseudomonadati</taxon>
        <taxon>Pseudomonadota</taxon>
        <taxon>Alphaproteobacteria</taxon>
        <taxon>Rhodobacterales</taxon>
        <taxon>Paracoccaceae</taxon>
        <taxon>Parasedimentitalea</taxon>
    </lineage>
</organism>
<dbReference type="Gene3D" id="1.10.10.10">
    <property type="entry name" value="Winged helix-like DNA-binding domain superfamily/Winged helix DNA-binding domain"/>
    <property type="match status" value="1"/>
</dbReference>
<name>A0A6A4RCC3_9RHOB</name>
<dbReference type="EMBL" id="WSFO01000011">
    <property type="protein sequence ID" value="KAE9627944.1"/>
    <property type="molecule type" value="Genomic_DNA"/>
</dbReference>
<reference evidence="2 3" key="1">
    <citation type="submission" date="2019-12" db="EMBL/GenBank/DDBJ databases">
        <authorList>
            <person name="Zhang Y.-J."/>
        </authorList>
    </citation>
    <scope>NUCLEOTIDE SEQUENCE [LARGE SCALE GENOMIC DNA]</scope>
    <source>
        <strain evidence="2 3">H18S-6</strain>
    </source>
</reference>
<dbReference type="InterPro" id="IPR009061">
    <property type="entry name" value="DNA-bd_dom_put_sf"/>
</dbReference>
<dbReference type="Proteomes" id="UP000441586">
    <property type="component" value="Unassembled WGS sequence"/>
</dbReference>
<accession>A0A6A4RCC3</accession>
<sequence length="188" mass="20765">MAVTKKKTRGRDVNRTELAEINGVSLPTVESWVRRGCPVVQRGGRGRAWQFNTAEVRNWREDDIRAEASHTTHANKDDLLLRKLAAETEQAELDLAKAKDELVPVEQLERALTKAFGEVRAGMRNVVPGRAARRLIGETDETKFKVVLLEEIDHALGALADDDLINEADLDLEDDEGDNAEGEGAKGA</sequence>
<dbReference type="Pfam" id="PF07471">
    <property type="entry name" value="Phage_Nu1"/>
    <property type="match status" value="1"/>
</dbReference>
<feature type="compositionally biased region" description="Acidic residues" evidence="1">
    <location>
        <begin position="169"/>
        <end position="181"/>
    </location>
</feature>
<protein>
    <submittedName>
        <fullName evidence="2">Terminase small subunit</fullName>
    </submittedName>
</protein>
<evidence type="ECO:0000313" key="2">
    <source>
        <dbReference type="EMBL" id="KAE9627944.1"/>
    </source>
</evidence>
<evidence type="ECO:0000313" key="3">
    <source>
        <dbReference type="Proteomes" id="UP000441586"/>
    </source>
</evidence>
<evidence type="ECO:0000256" key="1">
    <source>
        <dbReference type="SAM" id="MobiDB-lite"/>
    </source>
</evidence>
<dbReference type="SUPFAM" id="SSF46955">
    <property type="entry name" value="Putative DNA-binding domain"/>
    <property type="match status" value="1"/>
</dbReference>
<gene>
    <name evidence="2" type="ORF">GP644_17785</name>
</gene>
<dbReference type="RefSeq" id="WP_158980665.1">
    <property type="nucleotide sequence ID" value="NZ_WSFO01000011.1"/>
</dbReference>
<proteinExistence type="predicted"/>